<keyword evidence="9" id="KW-0472">Membrane</keyword>
<keyword evidence="4 7" id="KW-0547">Nucleotide-binding</keyword>
<feature type="binding site" evidence="7">
    <location>
        <position position="90"/>
    </location>
    <ligand>
        <name>ATP</name>
        <dbReference type="ChEBI" id="CHEBI:30616"/>
    </ligand>
</feature>
<dbReference type="PROSITE" id="PS00107">
    <property type="entry name" value="PROTEIN_KINASE_ATP"/>
    <property type="match status" value="1"/>
</dbReference>
<feature type="domain" description="Protein kinase" evidence="10">
    <location>
        <begin position="51"/>
        <end position="335"/>
    </location>
</feature>
<evidence type="ECO:0000313" key="11">
    <source>
        <dbReference type="EMBL" id="NYJ79579.1"/>
    </source>
</evidence>
<dbReference type="PROSITE" id="PS50011">
    <property type="entry name" value="PROTEIN_KINASE_DOM"/>
    <property type="match status" value="1"/>
</dbReference>
<dbReference type="SUPFAM" id="SSF56112">
    <property type="entry name" value="Protein kinase-like (PK-like)"/>
    <property type="match status" value="1"/>
</dbReference>
<dbReference type="Gene3D" id="1.10.510.10">
    <property type="entry name" value="Transferase(Phosphotransferase) domain 1"/>
    <property type="match status" value="1"/>
</dbReference>
<dbReference type="Gene3D" id="3.30.200.20">
    <property type="entry name" value="Phosphorylase Kinase, domain 1"/>
    <property type="match status" value="1"/>
</dbReference>
<feature type="transmembrane region" description="Helical" evidence="9">
    <location>
        <begin position="375"/>
        <end position="397"/>
    </location>
</feature>
<keyword evidence="12" id="KW-1185">Reference proteome</keyword>
<dbReference type="PANTHER" id="PTHR43289:SF6">
    <property type="entry name" value="SERINE_THREONINE-PROTEIN KINASE NEKL-3"/>
    <property type="match status" value="1"/>
</dbReference>
<feature type="region of interest" description="Disordered" evidence="8">
    <location>
        <begin position="92"/>
        <end position="121"/>
    </location>
</feature>
<sequence>MNSNTTRPHAAAPSEAGQPPVGSRIEEDPRQGASGSLSAPRRGAPPRAAGLRVIRLLGVGASSSVWLARVTGDGPRWTGGEPGRDTVAIKIVGGHAPPQPSGGPSWEHGAEHGREQSAGGRGQLTAELQAMRRLRHPHLVSAFGWTETSCGPGLLLEPFTAGSLGRILAARGTLSLGEVVTALSPIAQALQHLHRGGIAHGDVSPGNVLFAPDGRPALADLGDAQLLGEARGAAATAGFAAPERLLAARGAHRDAGARAWEATLAPEADVYSLAAVTWYALTGSPPGPERSRTPLGTLCPRVPPRLIRLLEETLGDDPEARPGAGEFAAGLHRSAAPQPLDLSPHVDDEVIAELPTMGPGDGSLSSGLSHGRRRLVSVCAGALFFATGIILLGGLGADGPEFSSAEDPVDDVARASELLDDDDPLRAVQALGVLRTAALRDPEQAAVRDYVAADSPAERSEEELLRRLAKAGREYHGATMTIRPAGEPQPAEGTLDVGGDDAALVIPTHVTMDALDGPRAEVQDVRLVLSRPDGSWRLHAVQEATEETGP</sequence>
<dbReference type="InterPro" id="IPR017441">
    <property type="entry name" value="Protein_kinase_ATP_BS"/>
</dbReference>
<feature type="region of interest" description="Disordered" evidence="8">
    <location>
        <begin position="1"/>
        <end position="46"/>
    </location>
</feature>
<dbReference type="EC" id="2.7.11.1" evidence="1"/>
<keyword evidence="9" id="KW-0812">Transmembrane</keyword>
<dbReference type="RefSeq" id="WP_246348893.1">
    <property type="nucleotide sequence ID" value="NZ_BAAALL010000007.1"/>
</dbReference>
<evidence type="ECO:0000256" key="4">
    <source>
        <dbReference type="ARBA" id="ARBA00022741"/>
    </source>
</evidence>
<evidence type="ECO:0000256" key="8">
    <source>
        <dbReference type="SAM" id="MobiDB-lite"/>
    </source>
</evidence>
<proteinExistence type="predicted"/>
<protein>
    <recommendedName>
        <fullName evidence="1">non-specific serine/threonine protein kinase</fullName>
        <ecNumber evidence="1">2.7.11.1</ecNumber>
    </recommendedName>
</protein>
<dbReference type="InterPro" id="IPR011009">
    <property type="entry name" value="Kinase-like_dom_sf"/>
</dbReference>
<feature type="compositionally biased region" description="Low complexity" evidence="8">
    <location>
        <begin position="36"/>
        <end position="46"/>
    </location>
</feature>
<evidence type="ECO:0000256" key="6">
    <source>
        <dbReference type="ARBA" id="ARBA00022840"/>
    </source>
</evidence>
<comment type="caution">
    <text evidence="11">The sequence shown here is derived from an EMBL/GenBank/DDBJ whole genome shotgun (WGS) entry which is preliminary data.</text>
</comment>
<evidence type="ECO:0000256" key="5">
    <source>
        <dbReference type="ARBA" id="ARBA00022777"/>
    </source>
</evidence>
<keyword evidence="6 7" id="KW-0067">ATP-binding</keyword>
<reference evidence="11 12" key="1">
    <citation type="submission" date="2020-07" db="EMBL/GenBank/DDBJ databases">
        <title>Sequencing the genomes of 1000 actinobacteria strains.</title>
        <authorList>
            <person name="Klenk H.-P."/>
        </authorList>
    </citation>
    <scope>NUCLEOTIDE SEQUENCE [LARGE SCALE GENOMIC DNA]</scope>
    <source>
        <strain evidence="11 12">DSM 15475</strain>
    </source>
</reference>
<evidence type="ECO:0000256" key="2">
    <source>
        <dbReference type="ARBA" id="ARBA00022527"/>
    </source>
</evidence>
<evidence type="ECO:0000313" key="12">
    <source>
        <dbReference type="Proteomes" id="UP000535437"/>
    </source>
</evidence>
<keyword evidence="9" id="KW-1133">Transmembrane helix</keyword>
<dbReference type="GO" id="GO:0004674">
    <property type="term" value="F:protein serine/threonine kinase activity"/>
    <property type="evidence" value="ECO:0007669"/>
    <property type="project" value="UniProtKB-KW"/>
</dbReference>
<dbReference type="EMBL" id="JACCFY010000001">
    <property type="protein sequence ID" value="NYJ79579.1"/>
    <property type="molecule type" value="Genomic_DNA"/>
</dbReference>
<keyword evidence="2 11" id="KW-0723">Serine/threonine-protein kinase</keyword>
<dbReference type="Proteomes" id="UP000535437">
    <property type="component" value="Unassembled WGS sequence"/>
</dbReference>
<gene>
    <name evidence="11" type="ORF">HNR09_002990</name>
</gene>
<dbReference type="GO" id="GO:0005524">
    <property type="term" value="F:ATP binding"/>
    <property type="evidence" value="ECO:0007669"/>
    <property type="project" value="UniProtKB-UniRule"/>
</dbReference>
<keyword evidence="3" id="KW-0808">Transferase</keyword>
<evidence type="ECO:0000259" key="10">
    <source>
        <dbReference type="PROSITE" id="PS50011"/>
    </source>
</evidence>
<dbReference type="AlphaFoldDB" id="A0A7Z0KAA5"/>
<evidence type="ECO:0000256" key="7">
    <source>
        <dbReference type="PROSITE-ProRule" id="PRU10141"/>
    </source>
</evidence>
<dbReference type="Pfam" id="PF00069">
    <property type="entry name" value="Pkinase"/>
    <property type="match status" value="1"/>
</dbReference>
<evidence type="ECO:0000256" key="3">
    <source>
        <dbReference type="ARBA" id="ARBA00022679"/>
    </source>
</evidence>
<evidence type="ECO:0000256" key="9">
    <source>
        <dbReference type="SAM" id="Phobius"/>
    </source>
</evidence>
<accession>A0A7Z0KAA5</accession>
<organism evidence="11 12">
    <name type="scientific">Nesterenkonia xinjiangensis</name>
    <dbReference type="NCBI Taxonomy" id="225327"/>
    <lineage>
        <taxon>Bacteria</taxon>
        <taxon>Bacillati</taxon>
        <taxon>Actinomycetota</taxon>
        <taxon>Actinomycetes</taxon>
        <taxon>Micrococcales</taxon>
        <taxon>Micrococcaceae</taxon>
        <taxon>Nesterenkonia</taxon>
    </lineage>
</organism>
<dbReference type="PANTHER" id="PTHR43289">
    <property type="entry name" value="MITOGEN-ACTIVATED PROTEIN KINASE KINASE KINASE 20-RELATED"/>
    <property type="match status" value="1"/>
</dbReference>
<name>A0A7Z0KAA5_9MICC</name>
<evidence type="ECO:0000256" key="1">
    <source>
        <dbReference type="ARBA" id="ARBA00012513"/>
    </source>
</evidence>
<keyword evidence="5 11" id="KW-0418">Kinase</keyword>
<dbReference type="InterPro" id="IPR000719">
    <property type="entry name" value="Prot_kinase_dom"/>
</dbReference>